<dbReference type="EMBL" id="JBHRSA010000003">
    <property type="protein sequence ID" value="MFC3038734.1"/>
    <property type="molecule type" value="Genomic_DNA"/>
</dbReference>
<dbReference type="Proteomes" id="UP001595279">
    <property type="component" value="Unassembled WGS sequence"/>
</dbReference>
<protein>
    <submittedName>
        <fullName evidence="2">DHH family phosphoesterase</fullName>
    </submittedName>
</protein>
<comment type="caution">
    <text evidence="2">The sequence shown here is derived from an EMBL/GenBank/DDBJ whole genome shotgun (WGS) entry which is preliminary data.</text>
</comment>
<reference evidence="3" key="1">
    <citation type="journal article" date="2019" name="Int. J. Syst. Evol. Microbiol.">
        <title>The Global Catalogue of Microorganisms (GCM) 10K type strain sequencing project: providing services to taxonomists for standard genome sequencing and annotation.</title>
        <authorList>
            <consortium name="The Broad Institute Genomics Platform"/>
            <consortium name="The Broad Institute Genome Sequencing Center for Infectious Disease"/>
            <person name="Wu L."/>
            <person name="Ma J."/>
        </authorList>
    </citation>
    <scope>NUCLEOTIDE SEQUENCE [LARGE SCALE GENOMIC DNA]</scope>
    <source>
        <strain evidence="3">KCTC 13128</strain>
    </source>
</reference>
<dbReference type="PANTHER" id="PTHR42146:SF1">
    <property type="entry name" value="OLIGORIBONUCLEASE NRNB"/>
    <property type="match status" value="1"/>
</dbReference>
<dbReference type="InterPro" id="IPR038763">
    <property type="entry name" value="DHH_sf"/>
</dbReference>
<gene>
    <name evidence="2" type="ORF">ACFOGI_00515</name>
</gene>
<accession>A0ABV7CQP3</accession>
<dbReference type="Pfam" id="PF26386">
    <property type="entry name" value="NrnB_C"/>
    <property type="match status" value="1"/>
</dbReference>
<evidence type="ECO:0000313" key="2">
    <source>
        <dbReference type="EMBL" id="MFC3038734.1"/>
    </source>
</evidence>
<evidence type="ECO:0000313" key="3">
    <source>
        <dbReference type="Proteomes" id="UP001595279"/>
    </source>
</evidence>
<proteinExistence type="predicted"/>
<evidence type="ECO:0000259" key="1">
    <source>
        <dbReference type="Pfam" id="PF26386"/>
    </source>
</evidence>
<name>A0ABV7CQP3_9BACI</name>
<organism evidence="2 3">
    <name type="scientific">Virgibacillus xinjiangensis</name>
    <dbReference type="NCBI Taxonomy" id="393090"/>
    <lineage>
        <taxon>Bacteria</taxon>
        <taxon>Bacillati</taxon>
        <taxon>Bacillota</taxon>
        <taxon>Bacilli</taxon>
        <taxon>Bacillales</taxon>
        <taxon>Bacillaceae</taxon>
        <taxon>Virgibacillus</taxon>
    </lineage>
</organism>
<keyword evidence="3" id="KW-1185">Reference proteome</keyword>
<dbReference type="Gene3D" id="3.10.310.30">
    <property type="match status" value="1"/>
</dbReference>
<dbReference type="PANTHER" id="PTHR42146">
    <property type="entry name" value="3',5'-CYCLIC-NUCLEOTIDE PHOSPHODIESTERASE"/>
    <property type="match status" value="1"/>
</dbReference>
<dbReference type="InterPro" id="IPR058608">
    <property type="entry name" value="NrnB_C"/>
</dbReference>
<dbReference type="SUPFAM" id="SSF64182">
    <property type="entry name" value="DHH phosphoesterases"/>
    <property type="match status" value="1"/>
</dbReference>
<dbReference type="InterPro" id="IPR052968">
    <property type="entry name" value="Nucleotide_metab_enz"/>
</dbReference>
<sequence>MYKLLSHNDLDGVGCGIVAKLAFGKDVDVRYNSVSSLDREVKYFLENGDKDTFLFITDLSVNEENEQALEAFYQSGGKVQMIDHHKTALSLNAYDWADVTVENEHGNLQSATALLYEHLVAEGHLEPSEGIEEFVELVRQYDTWEWEANDNQKAQRLNALFFLVSIDEFEQTMLERLAESTSFDFDDFEKRLLDMEENKIQRYIRRKRRQLIQKKVGSHYAGIVHAESYHSELGNQLGKDYPHLDYIVILNMGGKRMGFRTIHEDVDVSEVAAQYGGGGHAKAAGSLMTEEAFRTFVQEAFPLEPLREDAWRNRYNRKASSFGSLYQDRSDALYFVHPQQDGQWVIDRNYKTMDGTYPDFWEAEKALKKEREAWLVRDDMFVSFLMKQAKK</sequence>
<feature type="domain" description="Oligoribonuclease NrnB C-terminal" evidence="1">
    <location>
        <begin position="323"/>
        <end position="391"/>
    </location>
</feature>
<dbReference type="RefSeq" id="WP_390266779.1">
    <property type="nucleotide sequence ID" value="NZ_JBHRSA010000003.1"/>
</dbReference>